<dbReference type="Gene3D" id="3.30.505.50">
    <property type="entry name" value="Sigma 54 modulation/S30EA ribosomal protein, C-terminal domain"/>
    <property type="match status" value="1"/>
</dbReference>
<name>A0A0A8PPR2_9ACTN</name>
<feature type="domain" description="Sigma 54 modulation/S30EA ribosomal protein C-terminal" evidence="4">
    <location>
        <begin position="139"/>
        <end position="192"/>
    </location>
</feature>
<accession>A0A0A8PPR2</accession>
<proteinExistence type="inferred from homology"/>
<dbReference type="GO" id="GO:0045900">
    <property type="term" value="P:negative regulation of translational elongation"/>
    <property type="evidence" value="ECO:0007669"/>
    <property type="project" value="TreeGrafter"/>
</dbReference>
<evidence type="ECO:0000313" key="5">
    <source>
        <dbReference type="EMBL" id="SCQ78968.1"/>
    </source>
</evidence>
<reference evidence="5 6" key="1">
    <citation type="submission" date="2016-09" db="EMBL/GenBank/DDBJ databases">
        <authorList>
            <person name="Laine KS P."/>
        </authorList>
    </citation>
    <scope>NUCLEOTIDE SEQUENCE [LARGE SCALE GENOMIC DNA]</scope>
    <source>
        <strain evidence="5">PFRJS-23</strain>
    </source>
</reference>
<evidence type="ECO:0000256" key="1">
    <source>
        <dbReference type="ARBA" id="ARBA00022490"/>
    </source>
</evidence>
<dbReference type="Gene3D" id="3.30.160.100">
    <property type="entry name" value="Ribosome hibernation promotion factor-like"/>
    <property type="match status" value="1"/>
</dbReference>
<dbReference type="SUPFAM" id="SSF69754">
    <property type="entry name" value="Ribosome binding protein Y (YfiA homologue)"/>
    <property type="match status" value="1"/>
</dbReference>
<comment type="subunit">
    <text evidence="3">Interacts with 100S ribosomes.</text>
</comment>
<gene>
    <name evidence="3" type="primary">hpf</name>
    <name evidence="5" type="ORF">PFR_JS23_1260</name>
</gene>
<comment type="similarity">
    <text evidence="3">Belongs to the HPF/YfiA ribosome-associated protein family. Long HPF subfamily.</text>
</comment>
<evidence type="ECO:0000256" key="2">
    <source>
        <dbReference type="ARBA" id="ARBA00022845"/>
    </source>
</evidence>
<dbReference type="RefSeq" id="WP_013160875.1">
    <property type="nucleotide sequence ID" value="NZ_CCYP01000027.1"/>
</dbReference>
<dbReference type="Pfam" id="PF02482">
    <property type="entry name" value="Ribosomal_S30AE"/>
    <property type="match status" value="1"/>
</dbReference>
<dbReference type="InterPro" id="IPR038416">
    <property type="entry name" value="Ribosom_S30AE_C_sf"/>
</dbReference>
<dbReference type="AlphaFoldDB" id="A0A0A8PPR2"/>
<dbReference type="GO" id="GO:0022627">
    <property type="term" value="C:cytosolic small ribosomal subunit"/>
    <property type="evidence" value="ECO:0007669"/>
    <property type="project" value="TreeGrafter"/>
</dbReference>
<dbReference type="FunFam" id="3.30.505.50:FF:000002">
    <property type="entry name" value="Ribosome hibernation promoting factor"/>
    <property type="match status" value="1"/>
</dbReference>
<dbReference type="InterPro" id="IPR034694">
    <property type="entry name" value="HPF_long/plastid"/>
</dbReference>
<dbReference type="InterPro" id="IPR036567">
    <property type="entry name" value="RHF-like"/>
</dbReference>
<dbReference type="EMBL" id="LT618793">
    <property type="protein sequence ID" value="SCQ78968.1"/>
    <property type="molecule type" value="Genomic_DNA"/>
</dbReference>
<keyword evidence="1 3" id="KW-0963">Cytoplasm</keyword>
<keyword evidence="2 3" id="KW-0810">Translation regulation</keyword>
<organism evidence="5 6">
    <name type="scientific">Propionibacterium freudenreichii</name>
    <dbReference type="NCBI Taxonomy" id="1744"/>
    <lineage>
        <taxon>Bacteria</taxon>
        <taxon>Bacillati</taxon>
        <taxon>Actinomycetota</taxon>
        <taxon>Actinomycetes</taxon>
        <taxon>Propionibacteriales</taxon>
        <taxon>Propionibacteriaceae</taxon>
        <taxon>Propionibacterium</taxon>
    </lineage>
</organism>
<dbReference type="InterPro" id="IPR032528">
    <property type="entry name" value="Ribosom_S30AE_C"/>
</dbReference>
<dbReference type="Proteomes" id="UP000250080">
    <property type="component" value="Chromosome I"/>
</dbReference>
<dbReference type="InterPro" id="IPR050574">
    <property type="entry name" value="HPF/YfiA_ribosome-assoc"/>
</dbReference>
<evidence type="ECO:0000256" key="3">
    <source>
        <dbReference type="HAMAP-Rule" id="MF_00839"/>
    </source>
</evidence>
<dbReference type="GO" id="GO:0043024">
    <property type="term" value="F:ribosomal small subunit binding"/>
    <property type="evidence" value="ECO:0007669"/>
    <property type="project" value="TreeGrafter"/>
</dbReference>
<comment type="function">
    <text evidence="3">Required for dimerization of active 70S ribosomes into 100S ribosomes in stationary phase; 100S ribosomes are translationally inactive and sometimes present during exponential growth.</text>
</comment>
<evidence type="ECO:0000259" key="4">
    <source>
        <dbReference type="Pfam" id="PF16321"/>
    </source>
</evidence>
<protein>
    <recommendedName>
        <fullName evidence="3">Ribosome hibernation promoting factor</fullName>
        <shortName evidence="3">HPF</shortName>
    </recommendedName>
</protein>
<dbReference type="NCBIfam" id="TIGR00741">
    <property type="entry name" value="yfiA"/>
    <property type="match status" value="1"/>
</dbReference>
<dbReference type="PANTHER" id="PTHR33231">
    <property type="entry name" value="30S RIBOSOMAL PROTEIN"/>
    <property type="match status" value="1"/>
</dbReference>
<sequence length="198" mass="21994">MDVIVTGRRISINDATRDLVSRRLNDSIVKLKDRVIRTEVEFTANESKGDPSNAIRCEITVRGKGPVIRAGGMAEDKMIAFDQALDRLIAQLRKAADRRKRRRGGQRLADLPVAVEDQSVKTAEDAHEVAGMTVDGDGPMVVREKTFETTPLTLAQALDQMELVGHDFFLFVDAASGKPSVVYRRKAYDYGVIHLEVQ</sequence>
<dbReference type="OrthoDB" id="9794975at2"/>
<comment type="subcellular location">
    <subcellularLocation>
        <location evidence="3">Cytoplasm</location>
    </subcellularLocation>
</comment>
<dbReference type="HAMAP" id="MF_00839">
    <property type="entry name" value="HPF"/>
    <property type="match status" value="1"/>
</dbReference>
<dbReference type="Pfam" id="PF16321">
    <property type="entry name" value="Ribosom_S30AE_C"/>
    <property type="match status" value="1"/>
</dbReference>
<dbReference type="CDD" id="cd00552">
    <property type="entry name" value="RaiA"/>
    <property type="match status" value="1"/>
</dbReference>
<dbReference type="InterPro" id="IPR003489">
    <property type="entry name" value="RHF/RaiA"/>
</dbReference>
<dbReference type="OMA" id="KYFAMPP"/>
<dbReference type="PANTHER" id="PTHR33231:SF1">
    <property type="entry name" value="30S RIBOSOMAL PROTEIN"/>
    <property type="match status" value="1"/>
</dbReference>
<evidence type="ECO:0000313" key="6">
    <source>
        <dbReference type="Proteomes" id="UP000250080"/>
    </source>
</evidence>